<reference evidence="3 4" key="1">
    <citation type="submission" date="2019-07" db="EMBL/GenBank/DDBJ databases">
        <title>Genomic Encyclopedia of Type Strains, Phase I: the one thousand microbial genomes (KMG-I) project.</title>
        <authorList>
            <person name="Kyrpides N."/>
        </authorList>
    </citation>
    <scope>NUCLEOTIDE SEQUENCE [LARGE SCALE GENOMIC DNA]</scope>
    <source>
        <strain evidence="3 4">DSM 13558</strain>
    </source>
</reference>
<evidence type="ECO:0000313" key="4">
    <source>
        <dbReference type="Proteomes" id="UP000315343"/>
    </source>
</evidence>
<feature type="domain" description="Lipoyl-binding" evidence="2">
    <location>
        <begin position="49"/>
        <end position="126"/>
    </location>
</feature>
<sequence length="126" mass="13026">MIYVVNINDKSYEVEVEKGKANIVKTTTVAAPAPIVQAAPAAVAAPQTAAPAGNVSGEPIKSPMPGAILDVKASVGATVKKGQLLFILEAMKMENEIFSTIDGVVSQIMVSKGSSVSTNDILMVIQ</sequence>
<accession>A0A562JHT9</accession>
<keyword evidence="4" id="KW-1185">Reference proteome</keyword>
<dbReference type="AlphaFoldDB" id="A0A562JHT9"/>
<dbReference type="FunFam" id="2.40.50.100:FF:000003">
    <property type="entry name" value="Acetyl-CoA carboxylase biotin carboxyl carrier protein"/>
    <property type="match status" value="1"/>
</dbReference>
<dbReference type="EMBL" id="VLKH01000002">
    <property type="protein sequence ID" value="TWH82779.1"/>
    <property type="molecule type" value="Genomic_DNA"/>
</dbReference>
<dbReference type="InterPro" id="IPR011053">
    <property type="entry name" value="Single_hybrid_motif"/>
</dbReference>
<organism evidence="3 4">
    <name type="scientific">Sedimentibacter saalensis</name>
    <dbReference type="NCBI Taxonomy" id="130788"/>
    <lineage>
        <taxon>Bacteria</taxon>
        <taxon>Bacillati</taxon>
        <taxon>Bacillota</taxon>
        <taxon>Tissierellia</taxon>
        <taxon>Sedimentibacter</taxon>
    </lineage>
</organism>
<dbReference type="InterPro" id="IPR000089">
    <property type="entry name" value="Biotin_lipoyl"/>
</dbReference>
<name>A0A562JHT9_9FIRM</name>
<protein>
    <submittedName>
        <fullName evidence="3">Biotin carboxyl carrier protein</fullName>
    </submittedName>
</protein>
<comment type="caution">
    <text evidence="3">The sequence shown here is derived from an EMBL/GenBank/DDBJ whole genome shotgun (WGS) entry which is preliminary data.</text>
</comment>
<dbReference type="SUPFAM" id="SSF51230">
    <property type="entry name" value="Single hybrid motif"/>
    <property type="match status" value="1"/>
</dbReference>
<dbReference type="PANTHER" id="PTHR45266">
    <property type="entry name" value="OXALOACETATE DECARBOXYLASE ALPHA CHAIN"/>
    <property type="match status" value="1"/>
</dbReference>
<dbReference type="RefSeq" id="WP_145080958.1">
    <property type="nucleotide sequence ID" value="NZ_DAMBUX010000023.1"/>
</dbReference>
<keyword evidence="1" id="KW-0092">Biotin</keyword>
<dbReference type="Pfam" id="PF00364">
    <property type="entry name" value="Biotin_lipoyl"/>
    <property type="match status" value="1"/>
</dbReference>
<dbReference type="CDD" id="cd06850">
    <property type="entry name" value="biotinyl_domain"/>
    <property type="match status" value="1"/>
</dbReference>
<dbReference type="InterPro" id="IPR001882">
    <property type="entry name" value="Biotin_BS"/>
</dbReference>
<dbReference type="PANTHER" id="PTHR45266:SF3">
    <property type="entry name" value="OXALOACETATE DECARBOXYLASE ALPHA CHAIN"/>
    <property type="match status" value="1"/>
</dbReference>
<dbReference type="OrthoDB" id="9812676at2"/>
<gene>
    <name evidence="3" type="ORF">LY60_01085</name>
</gene>
<evidence type="ECO:0000259" key="2">
    <source>
        <dbReference type="PROSITE" id="PS50968"/>
    </source>
</evidence>
<dbReference type="InterPro" id="IPR050709">
    <property type="entry name" value="Biotin_Carboxyl_Carrier/Decarb"/>
</dbReference>
<dbReference type="PROSITE" id="PS50968">
    <property type="entry name" value="BIOTINYL_LIPOYL"/>
    <property type="match status" value="1"/>
</dbReference>
<proteinExistence type="predicted"/>
<dbReference type="PROSITE" id="PS00188">
    <property type="entry name" value="BIOTIN"/>
    <property type="match status" value="1"/>
</dbReference>
<dbReference type="Proteomes" id="UP000315343">
    <property type="component" value="Unassembled WGS sequence"/>
</dbReference>
<evidence type="ECO:0000313" key="3">
    <source>
        <dbReference type="EMBL" id="TWH82779.1"/>
    </source>
</evidence>
<evidence type="ECO:0000256" key="1">
    <source>
        <dbReference type="ARBA" id="ARBA00023267"/>
    </source>
</evidence>
<dbReference type="Gene3D" id="2.40.50.100">
    <property type="match status" value="1"/>
</dbReference>